<evidence type="ECO:0000313" key="2">
    <source>
        <dbReference type="EMBL" id="PZE16901.1"/>
    </source>
</evidence>
<dbReference type="Pfam" id="PF11751">
    <property type="entry name" value="PorP_SprF"/>
    <property type="match status" value="1"/>
</dbReference>
<dbReference type="AlphaFoldDB" id="A0A2W1N1T0"/>
<feature type="signal peptide" evidence="1">
    <location>
        <begin position="1"/>
        <end position="24"/>
    </location>
</feature>
<keyword evidence="3" id="KW-1185">Reference proteome</keyword>
<accession>A0A2W1N1T0</accession>
<dbReference type="NCBIfam" id="TIGR03519">
    <property type="entry name" value="T9SS_PorP_fam"/>
    <property type="match status" value="1"/>
</dbReference>
<evidence type="ECO:0000256" key="1">
    <source>
        <dbReference type="SAM" id="SignalP"/>
    </source>
</evidence>
<feature type="chain" id="PRO_5016171026" description="Type IX secretion system membrane protein PorP/SprF" evidence="1">
    <location>
        <begin position="25"/>
        <end position="330"/>
    </location>
</feature>
<keyword evidence="1" id="KW-0732">Signal</keyword>
<sequence length="330" mass="37539">MKFNFKYFILFLLTIVTFHFKGLAQDPVFTQFYANPIYLNPAFAGAKNCPRFVMSHRNQWPSISGAYVTNSFSYDQYVESVNGGIAVMVTNDMAGGNTINWSTLNLVYSYHWKVSRKFQVLLGAQGTWNQKFINWSELSFGDQIDPRRGFVYRTGDQPRGNVLDNNWGTRGFFDVSTGFVAYSKNFYFGAAAKHLNRPQESMILGDARMPIHYTFHAGSTINFPGDSPFGGKTSISPNIIYTYQDGFMQLNLGLYYKYSILTGGIWWREGDSFILTLGLEMDRFNFGYSYDITTSPLTNNSGGSHELSLGYVLNCKKKTKRYRTISCPSF</sequence>
<name>A0A2W1N1T0_9FLAO</name>
<gene>
    <name evidence="2" type="ORF">DNU06_11650</name>
</gene>
<protein>
    <recommendedName>
        <fullName evidence="4">Type IX secretion system membrane protein PorP/SprF</fullName>
    </recommendedName>
</protein>
<proteinExistence type="predicted"/>
<evidence type="ECO:0000313" key="3">
    <source>
        <dbReference type="Proteomes" id="UP000249248"/>
    </source>
</evidence>
<dbReference type="EMBL" id="QKSB01000006">
    <property type="protein sequence ID" value="PZE16901.1"/>
    <property type="molecule type" value="Genomic_DNA"/>
</dbReference>
<evidence type="ECO:0008006" key="4">
    <source>
        <dbReference type="Google" id="ProtNLM"/>
    </source>
</evidence>
<reference evidence="2 3" key="1">
    <citation type="submission" date="2018-06" db="EMBL/GenBank/DDBJ databases">
        <title>The draft genome sequence of Crocinitomix sp. SM1701.</title>
        <authorList>
            <person name="Zhang X."/>
        </authorList>
    </citation>
    <scope>NUCLEOTIDE SEQUENCE [LARGE SCALE GENOMIC DNA]</scope>
    <source>
        <strain evidence="2 3">SM1701</strain>
    </source>
</reference>
<dbReference type="Proteomes" id="UP000249248">
    <property type="component" value="Unassembled WGS sequence"/>
</dbReference>
<organism evidence="2 3">
    <name type="scientific">Putridiphycobacter roseus</name>
    <dbReference type="NCBI Taxonomy" id="2219161"/>
    <lineage>
        <taxon>Bacteria</taxon>
        <taxon>Pseudomonadati</taxon>
        <taxon>Bacteroidota</taxon>
        <taxon>Flavobacteriia</taxon>
        <taxon>Flavobacteriales</taxon>
        <taxon>Crocinitomicaceae</taxon>
        <taxon>Putridiphycobacter</taxon>
    </lineage>
</organism>
<dbReference type="OrthoDB" id="1186563at2"/>
<dbReference type="InterPro" id="IPR019861">
    <property type="entry name" value="PorP/SprF_Bacteroidetes"/>
</dbReference>
<dbReference type="RefSeq" id="WP_111063510.1">
    <property type="nucleotide sequence ID" value="NZ_JBHUCU010000007.1"/>
</dbReference>
<comment type="caution">
    <text evidence="2">The sequence shown here is derived from an EMBL/GenBank/DDBJ whole genome shotgun (WGS) entry which is preliminary data.</text>
</comment>